<keyword evidence="2" id="KW-1185">Reference proteome</keyword>
<gene>
    <name evidence="1" type="ORF">LSTR_LSTR011790</name>
</gene>
<proteinExistence type="predicted"/>
<comment type="caution">
    <text evidence="1">The sequence shown here is derived from an EMBL/GenBank/DDBJ whole genome shotgun (WGS) entry which is preliminary data.</text>
</comment>
<reference evidence="1 2" key="1">
    <citation type="journal article" date="2017" name="Gigascience">
        <title>Genome sequence of the small brown planthopper, Laodelphax striatellus.</title>
        <authorList>
            <person name="Zhu J."/>
            <person name="Jiang F."/>
            <person name="Wang X."/>
            <person name="Yang P."/>
            <person name="Bao Y."/>
            <person name="Zhao W."/>
            <person name="Wang W."/>
            <person name="Lu H."/>
            <person name="Wang Q."/>
            <person name="Cui N."/>
            <person name="Li J."/>
            <person name="Chen X."/>
            <person name="Luo L."/>
            <person name="Yu J."/>
            <person name="Kang L."/>
            <person name="Cui F."/>
        </authorList>
    </citation>
    <scope>NUCLEOTIDE SEQUENCE [LARGE SCALE GENOMIC DNA]</scope>
    <source>
        <strain evidence="1">Lst14</strain>
    </source>
</reference>
<protein>
    <submittedName>
        <fullName evidence="1">Uncharacterized protein</fullName>
    </submittedName>
</protein>
<name>A0A482WS98_LAOST</name>
<dbReference type="AlphaFoldDB" id="A0A482WS98"/>
<organism evidence="1 2">
    <name type="scientific">Laodelphax striatellus</name>
    <name type="common">Small brown planthopper</name>
    <name type="synonym">Delphax striatella</name>
    <dbReference type="NCBI Taxonomy" id="195883"/>
    <lineage>
        <taxon>Eukaryota</taxon>
        <taxon>Metazoa</taxon>
        <taxon>Ecdysozoa</taxon>
        <taxon>Arthropoda</taxon>
        <taxon>Hexapoda</taxon>
        <taxon>Insecta</taxon>
        <taxon>Pterygota</taxon>
        <taxon>Neoptera</taxon>
        <taxon>Paraneoptera</taxon>
        <taxon>Hemiptera</taxon>
        <taxon>Auchenorrhyncha</taxon>
        <taxon>Fulgoroidea</taxon>
        <taxon>Delphacidae</taxon>
        <taxon>Criomorphinae</taxon>
        <taxon>Laodelphax</taxon>
    </lineage>
</organism>
<evidence type="ECO:0000313" key="1">
    <source>
        <dbReference type="EMBL" id="RZF36146.1"/>
    </source>
</evidence>
<evidence type="ECO:0000313" key="2">
    <source>
        <dbReference type="Proteomes" id="UP000291343"/>
    </source>
</evidence>
<dbReference type="Proteomes" id="UP000291343">
    <property type="component" value="Unassembled WGS sequence"/>
</dbReference>
<dbReference type="InParanoid" id="A0A482WS98"/>
<accession>A0A482WS98</accession>
<dbReference type="EMBL" id="QKKF02026929">
    <property type="protein sequence ID" value="RZF36146.1"/>
    <property type="molecule type" value="Genomic_DNA"/>
</dbReference>
<sequence length="186" mass="20735">MSNFLSLLDRLLWPRTHQLCINSAVKIANAPESSIDLEIYELLLSLRHSRRLQEYDKGKSIVPRKLRGGLKAVESRSCRSINQQKKHLVYGNSGGGGSGLEFPFFFQDGDSRERTWVVARRRLWWVGGGGGMVEKLDSRMIKKCEKMAWGEWSEGSSPHVGGGREGPLPHSMAHTGAAIFIISSPT</sequence>